<protein>
    <submittedName>
        <fullName evidence="1">Uncharacterized protein</fullName>
    </submittedName>
</protein>
<organism evidence="1 2">
    <name type="scientific">Nesidiocoris tenuis</name>
    <dbReference type="NCBI Taxonomy" id="355587"/>
    <lineage>
        <taxon>Eukaryota</taxon>
        <taxon>Metazoa</taxon>
        <taxon>Ecdysozoa</taxon>
        <taxon>Arthropoda</taxon>
        <taxon>Hexapoda</taxon>
        <taxon>Insecta</taxon>
        <taxon>Pterygota</taxon>
        <taxon>Neoptera</taxon>
        <taxon>Paraneoptera</taxon>
        <taxon>Hemiptera</taxon>
        <taxon>Heteroptera</taxon>
        <taxon>Panheteroptera</taxon>
        <taxon>Cimicomorpha</taxon>
        <taxon>Miridae</taxon>
        <taxon>Dicyphina</taxon>
        <taxon>Nesidiocoris</taxon>
    </lineage>
</organism>
<sequence>MQNLIKLINIDPLQDGQGRKMLEEDRSLKREEETTSWSTTTTTAITTTGMCIRWNDGASGRDLFRQHWTAAVGSPGTGVGANSAGRSVLPVLRSWMIHRPSFGPRGGRIYCPCSSRNVALKVNGLSASSNVSEVAIGSQSMSYNPWTRLMDDPHFQCWRSLTAWPSRNRKLSAIQSPSIPVNVHRSSQFSMYERLALSALDLVHPLYLPTSPVCIPNRPYRLSGR</sequence>
<keyword evidence="2" id="KW-1185">Reference proteome</keyword>
<gene>
    <name evidence="1" type="ORF">NTEN_LOCUS15445</name>
</gene>
<evidence type="ECO:0000313" key="1">
    <source>
        <dbReference type="EMBL" id="CAB0010401.1"/>
    </source>
</evidence>
<dbReference type="AlphaFoldDB" id="A0A6H5H4P7"/>
<dbReference type="EMBL" id="CADCXU010023025">
    <property type="protein sequence ID" value="CAB0010401.1"/>
    <property type="molecule type" value="Genomic_DNA"/>
</dbReference>
<evidence type="ECO:0000313" key="2">
    <source>
        <dbReference type="Proteomes" id="UP000479000"/>
    </source>
</evidence>
<dbReference type="Proteomes" id="UP000479000">
    <property type="component" value="Unassembled WGS sequence"/>
</dbReference>
<name>A0A6H5H4P7_9HEMI</name>
<accession>A0A6H5H4P7</accession>
<reference evidence="1 2" key="1">
    <citation type="submission" date="2020-02" db="EMBL/GenBank/DDBJ databases">
        <authorList>
            <person name="Ferguson B K."/>
        </authorList>
    </citation>
    <scope>NUCLEOTIDE SEQUENCE [LARGE SCALE GENOMIC DNA]</scope>
</reference>
<proteinExistence type="predicted"/>